<feature type="transmembrane region" description="Helical" evidence="2">
    <location>
        <begin position="63"/>
        <end position="85"/>
    </location>
</feature>
<dbReference type="RefSeq" id="WP_179479287.1">
    <property type="nucleotide sequence ID" value="NZ_JACCFW010000001.1"/>
</dbReference>
<keyword evidence="4" id="KW-1185">Reference proteome</keyword>
<evidence type="ECO:0000256" key="2">
    <source>
        <dbReference type="SAM" id="Phobius"/>
    </source>
</evidence>
<evidence type="ECO:0000313" key="4">
    <source>
        <dbReference type="Proteomes" id="UP000571817"/>
    </source>
</evidence>
<dbReference type="Proteomes" id="UP000571817">
    <property type="component" value="Unassembled WGS sequence"/>
</dbReference>
<gene>
    <name evidence="3" type="ORF">HNR15_000772</name>
</gene>
<keyword evidence="2" id="KW-0812">Transmembrane</keyword>
<keyword evidence="2" id="KW-1133">Transmembrane helix</keyword>
<comment type="caution">
    <text evidence="3">The sequence shown here is derived from an EMBL/GenBank/DDBJ whole genome shotgun (WGS) entry which is preliminary data.</text>
</comment>
<protein>
    <recommendedName>
        <fullName evidence="5">Heavy metal transporter</fullName>
    </recommendedName>
</protein>
<sequence>MPFRKKKDPHAHDREFDGLYDDHLDASHEPDDAHGWDHDVDPHDPVAHFDFHDAPRRRRGCGWTAGCLVPIVLVAAVAGGAYYGYQHLLDNFGSPTCQFTANGSFDYSPEQAANAATIVDVGTMKLGLEPRAAQVAVATSITESKLRNLTYGDRDSLGLFQQRPSQGWGTQAEILDPVQSSTAFYNRLTSIDGWQAQAVEVAAQEVQRSGVPTAYADHVSAGQVLTASLDGGAPEKVTCRLDPAKTSSTPAAVVSKIANQTGLQANAGTSDVTFRARSTDRAWAVAAWAVTHADAEGITSVTVGDREWKRHRGRDGAKWIGASRSAGSATSVRITLAGR</sequence>
<evidence type="ECO:0008006" key="5">
    <source>
        <dbReference type="Google" id="ProtNLM"/>
    </source>
</evidence>
<feature type="compositionally biased region" description="Basic and acidic residues" evidence="1">
    <location>
        <begin position="10"/>
        <end position="39"/>
    </location>
</feature>
<dbReference type="AlphaFoldDB" id="A0A853DCT4"/>
<evidence type="ECO:0000313" key="3">
    <source>
        <dbReference type="EMBL" id="NYJ73809.1"/>
    </source>
</evidence>
<name>A0A853DCT4_9MICO</name>
<organism evidence="3 4">
    <name type="scientific">Allobranchiibius huperziae</name>
    <dbReference type="NCBI Taxonomy" id="1874116"/>
    <lineage>
        <taxon>Bacteria</taxon>
        <taxon>Bacillati</taxon>
        <taxon>Actinomycetota</taxon>
        <taxon>Actinomycetes</taxon>
        <taxon>Micrococcales</taxon>
        <taxon>Dermacoccaceae</taxon>
        <taxon>Allobranchiibius</taxon>
    </lineage>
</organism>
<evidence type="ECO:0000256" key="1">
    <source>
        <dbReference type="SAM" id="MobiDB-lite"/>
    </source>
</evidence>
<feature type="region of interest" description="Disordered" evidence="1">
    <location>
        <begin position="1"/>
        <end position="39"/>
    </location>
</feature>
<reference evidence="3 4" key="1">
    <citation type="submission" date="2020-07" db="EMBL/GenBank/DDBJ databases">
        <title>Sequencing the genomes of 1000 actinobacteria strains.</title>
        <authorList>
            <person name="Klenk H.-P."/>
        </authorList>
    </citation>
    <scope>NUCLEOTIDE SEQUENCE [LARGE SCALE GENOMIC DNA]</scope>
    <source>
        <strain evidence="3 4">DSM 29531</strain>
    </source>
</reference>
<keyword evidence="2" id="KW-0472">Membrane</keyword>
<accession>A0A853DCT4</accession>
<proteinExistence type="predicted"/>
<dbReference type="EMBL" id="JACCFW010000001">
    <property type="protein sequence ID" value="NYJ73809.1"/>
    <property type="molecule type" value="Genomic_DNA"/>
</dbReference>